<protein>
    <submittedName>
        <fullName evidence="1">Uncharacterized protein</fullName>
    </submittedName>
</protein>
<accession>A0ACC2BIK4</accession>
<dbReference type="EMBL" id="CM055106">
    <property type="protein sequence ID" value="KAJ7529537.1"/>
    <property type="molecule type" value="Genomic_DNA"/>
</dbReference>
<gene>
    <name evidence="1" type="ORF">O6H91_15G055800</name>
</gene>
<reference evidence="2" key="1">
    <citation type="journal article" date="2024" name="Proc. Natl. Acad. Sci. U.S.A.">
        <title>Extraordinary preservation of gene collinearity over three hundred million years revealed in homosporous lycophytes.</title>
        <authorList>
            <person name="Li C."/>
            <person name="Wickell D."/>
            <person name="Kuo L.Y."/>
            <person name="Chen X."/>
            <person name="Nie B."/>
            <person name="Liao X."/>
            <person name="Peng D."/>
            <person name="Ji J."/>
            <person name="Jenkins J."/>
            <person name="Williams M."/>
            <person name="Shu S."/>
            <person name="Plott C."/>
            <person name="Barry K."/>
            <person name="Rajasekar S."/>
            <person name="Grimwood J."/>
            <person name="Han X."/>
            <person name="Sun S."/>
            <person name="Hou Z."/>
            <person name="He W."/>
            <person name="Dai G."/>
            <person name="Sun C."/>
            <person name="Schmutz J."/>
            <person name="Leebens-Mack J.H."/>
            <person name="Li F.W."/>
            <person name="Wang L."/>
        </authorList>
    </citation>
    <scope>NUCLEOTIDE SEQUENCE [LARGE SCALE GENOMIC DNA]</scope>
    <source>
        <strain evidence="2">cv. PW_Plant_1</strain>
    </source>
</reference>
<evidence type="ECO:0000313" key="1">
    <source>
        <dbReference type="EMBL" id="KAJ7529537.1"/>
    </source>
</evidence>
<name>A0ACC2BIK4_DIPCM</name>
<evidence type="ECO:0000313" key="2">
    <source>
        <dbReference type="Proteomes" id="UP001162992"/>
    </source>
</evidence>
<sequence length="133" mass="14860">MAIVSCVAHEKTISDKFSVDQKEKMCIFAEKLGWRIQKTMRLLCSSSVLMLVSSAMSSKYGCTITSTRLERSLCPVFPLLTLLSYSIPFQQSQSPATPVSQLAQSDSPSFLLYGELMNTWLVQTKVQLTSFSF</sequence>
<dbReference type="Proteomes" id="UP001162992">
    <property type="component" value="Chromosome 15"/>
</dbReference>
<keyword evidence="2" id="KW-1185">Reference proteome</keyword>
<organism evidence="1 2">
    <name type="scientific">Diphasiastrum complanatum</name>
    <name type="common">Issler's clubmoss</name>
    <name type="synonym">Lycopodium complanatum</name>
    <dbReference type="NCBI Taxonomy" id="34168"/>
    <lineage>
        <taxon>Eukaryota</taxon>
        <taxon>Viridiplantae</taxon>
        <taxon>Streptophyta</taxon>
        <taxon>Embryophyta</taxon>
        <taxon>Tracheophyta</taxon>
        <taxon>Lycopodiopsida</taxon>
        <taxon>Lycopodiales</taxon>
        <taxon>Lycopodiaceae</taxon>
        <taxon>Lycopodioideae</taxon>
        <taxon>Diphasiastrum</taxon>
    </lineage>
</organism>
<proteinExistence type="predicted"/>
<comment type="caution">
    <text evidence="1">The sequence shown here is derived from an EMBL/GenBank/DDBJ whole genome shotgun (WGS) entry which is preliminary data.</text>
</comment>